<sequence>MFLRSFRPATIGDLVTEGQKVATVSEDAEPLITQIACKVRGMVNPGLEVSEHFKVGDVDPRGASVDHTTTTDKARAIAGGVLEAVLTLTKR</sequence>
<dbReference type="EMBL" id="JOKG01000003">
    <property type="protein sequence ID" value="KEQ13435.1"/>
    <property type="molecule type" value="Genomic_DNA"/>
</dbReference>
<organism evidence="1 2">
    <name type="scientific">Endozoicomonas montiporae</name>
    <dbReference type="NCBI Taxonomy" id="1027273"/>
    <lineage>
        <taxon>Bacteria</taxon>
        <taxon>Pseudomonadati</taxon>
        <taxon>Pseudomonadota</taxon>
        <taxon>Gammaproteobacteria</taxon>
        <taxon>Oceanospirillales</taxon>
        <taxon>Endozoicomonadaceae</taxon>
        <taxon>Endozoicomonas</taxon>
    </lineage>
</organism>
<accession>A0A081N4R2</accession>
<dbReference type="eggNOG" id="COG0511">
    <property type="taxonomic scope" value="Bacteria"/>
</dbReference>
<name>A0A081N4R2_9GAMM</name>
<comment type="caution">
    <text evidence="1">The sequence shown here is derived from an EMBL/GenBank/DDBJ whole genome shotgun (WGS) entry which is preliminary data.</text>
</comment>
<reference evidence="1 2" key="1">
    <citation type="submission" date="2014-06" db="EMBL/GenBank/DDBJ databases">
        <title>Whole Genome Sequences of Three Symbiotic Endozoicomonas Bacteria.</title>
        <authorList>
            <person name="Neave M.J."/>
            <person name="Apprill A."/>
            <person name="Voolstra C.R."/>
        </authorList>
    </citation>
    <scope>NUCLEOTIDE SEQUENCE [LARGE SCALE GENOMIC DNA]</scope>
    <source>
        <strain evidence="1 2">LMG 24815</strain>
    </source>
</reference>
<protein>
    <submittedName>
        <fullName evidence="1">Uncharacterized protein</fullName>
    </submittedName>
</protein>
<keyword evidence="2" id="KW-1185">Reference proteome</keyword>
<evidence type="ECO:0000313" key="2">
    <source>
        <dbReference type="Proteomes" id="UP000028006"/>
    </source>
</evidence>
<dbReference type="Proteomes" id="UP000028006">
    <property type="component" value="Unassembled WGS sequence"/>
</dbReference>
<gene>
    <name evidence="1" type="ORF">GZ77_13730</name>
</gene>
<proteinExistence type="predicted"/>
<evidence type="ECO:0000313" key="1">
    <source>
        <dbReference type="EMBL" id="KEQ13435.1"/>
    </source>
</evidence>
<dbReference type="AlphaFoldDB" id="A0A081N4R2"/>